<evidence type="ECO:0000313" key="2">
    <source>
        <dbReference type="Proteomes" id="UP000093737"/>
    </source>
</evidence>
<dbReference type="PANTHER" id="PTHR32251">
    <property type="entry name" value="3-OXO-5-ALPHA-STEROID 4-DEHYDROGENASE"/>
    <property type="match status" value="1"/>
</dbReference>
<dbReference type="EMBL" id="LYTK01000024">
    <property type="protein sequence ID" value="OBQ58350.1"/>
    <property type="molecule type" value="Genomic_DNA"/>
</dbReference>
<dbReference type="InterPro" id="IPR010721">
    <property type="entry name" value="UstE-like"/>
</dbReference>
<dbReference type="PANTHER" id="PTHR32251:SF17">
    <property type="entry name" value="STEROID 5-ALPHA REDUCTASE C-TERMINAL DOMAIN-CONTAINING PROTEIN"/>
    <property type="match status" value="1"/>
</dbReference>
<dbReference type="GO" id="GO:0016020">
    <property type="term" value="C:membrane"/>
    <property type="evidence" value="ECO:0007669"/>
    <property type="project" value="TreeGrafter"/>
</dbReference>
<dbReference type="PROSITE" id="PS50244">
    <property type="entry name" value="S5A_REDUCTASE"/>
    <property type="match status" value="1"/>
</dbReference>
<dbReference type="Pfam" id="PF06966">
    <property type="entry name" value="DUF1295"/>
    <property type="match status" value="1"/>
</dbReference>
<name>A0A6M7U0C8_RHILI</name>
<evidence type="ECO:0000313" key="1">
    <source>
        <dbReference type="EMBL" id="OBQ58350.1"/>
    </source>
</evidence>
<dbReference type="AlphaFoldDB" id="A0A6M7U0C8"/>
<dbReference type="Gene3D" id="1.20.120.1630">
    <property type="match status" value="1"/>
</dbReference>
<organism evidence="1 2">
    <name type="scientific">Rhizobium loti</name>
    <name type="common">Mesorhizobium loti</name>
    <dbReference type="NCBI Taxonomy" id="381"/>
    <lineage>
        <taxon>Bacteria</taxon>
        <taxon>Pseudomonadati</taxon>
        <taxon>Pseudomonadota</taxon>
        <taxon>Alphaproteobacteria</taxon>
        <taxon>Hyphomicrobiales</taxon>
        <taxon>Phyllobacteriaceae</taxon>
        <taxon>Mesorhizobium</taxon>
    </lineage>
</organism>
<dbReference type="Proteomes" id="UP000093737">
    <property type="component" value="Unassembled WGS sequence"/>
</dbReference>
<gene>
    <name evidence="1" type="ORF">A8145_26440</name>
</gene>
<proteinExistence type="predicted"/>
<accession>A0A6M7U0C8</accession>
<reference evidence="1 2" key="1">
    <citation type="submission" date="2016-05" db="EMBL/GenBank/DDBJ databases">
        <authorList>
            <person name="Ramsay J.P."/>
        </authorList>
    </citation>
    <scope>NUCLEOTIDE SEQUENCE [LARGE SCALE GENOMIC DNA]</scope>
    <source>
        <strain evidence="1 2">NZP2042</strain>
    </source>
</reference>
<protein>
    <submittedName>
        <fullName evidence="1">Uncharacterized protein</fullName>
    </submittedName>
</protein>
<dbReference type="RefSeq" id="WP_056578320.1">
    <property type="nucleotide sequence ID" value="NZ_CP033334.1"/>
</dbReference>
<comment type="caution">
    <text evidence="1">The sequence shown here is derived from an EMBL/GenBank/DDBJ whole genome shotgun (WGS) entry which is preliminary data.</text>
</comment>
<sequence>MIAQGYDVTFASLFFGAAICLSLVMAIAWAIAIRSGKSGWVDAIWSFAVGAAGIAMAIVPLPGWQQSTTRPVIVALLAAIWSIRLGLHIVVRTLHGGDDPRYAQLRSEWGKDFPRRLFLFLQVQAGAALLLVLSIFAAARNPVPHLQIGDWLGIAIMAIAILGEGLADRQLARFRQAPASRGKVCDVGLWSLSRHPNYFFEWFGWLAYVAIALDMTGAYPWGWVAISGPLFMYWLLVHVSGIPPLEAHMLKSRGEKFRAYQARVNAFWPGPPRNIPPQTSKGQAS</sequence>